<protein>
    <submittedName>
        <fullName evidence="1">Phytoene desaturase family protein</fullName>
    </submittedName>
</protein>
<evidence type="ECO:0000313" key="1">
    <source>
        <dbReference type="EMBL" id="MFC5950514.1"/>
    </source>
</evidence>
<dbReference type="InterPro" id="IPR036188">
    <property type="entry name" value="FAD/NAD-bd_sf"/>
</dbReference>
<accession>A0ABW1ICQ5</accession>
<gene>
    <name evidence="1" type="ORF">ACFQH9_19780</name>
</gene>
<evidence type="ECO:0000313" key="2">
    <source>
        <dbReference type="Proteomes" id="UP001596119"/>
    </source>
</evidence>
<dbReference type="PANTHER" id="PTHR10668">
    <property type="entry name" value="PHYTOENE DEHYDROGENASE"/>
    <property type="match status" value="1"/>
</dbReference>
<dbReference type="Gene3D" id="3.50.50.60">
    <property type="entry name" value="FAD/NAD(P)-binding domain"/>
    <property type="match status" value="2"/>
</dbReference>
<dbReference type="Pfam" id="PF13450">
    <property type="entry name" value="NAD_binding_8"/>
    <property type="match status" value="1"/>
</dbReference>
<comment type="caution">
    <text evidence="1">The sequence shown here is derived from an EMBL/GenBank/DDBJ whole genome shotgun (WGS) entry which is preliminary data.</text>
</comment>
<dbReference type="RefSeq" id="WP_379567645.1">
    <property type="nucleotide sequence ID" value="NZ_JBHSQK010000049.1"/>
</dbReference>
<sequence length="467" mass="50632">MGYLDEYDGIILGAGHNGLIAQAYLARAGLTVLSIDRAQHAGGGLTTAEDNHIPGLLHATHAVSFRGITSTPWYQDLELAGWGADMIEPDPNITSILADGRSIRWHLDPDRTAKSIEALSPADADAWRTIASEHAELTGTILGPEQQSRPIADDERATLLARSALGRRYLELLELTPKQFVDDTFQSPAVKAMLLYFCMVREIDVNVPGQGHVVPSYVATSRPGQIVQGGSYGLARALKQDIWAHGGHIMEQAEPRRIIVEGGRAAGVELLDGRVVRAGFVASSLNPHQTFHQLLGEGAVGSETTDAAASYRYQSVGPIFGVNVGTREAPAYTAAEAEPDVASSWLVFLGLDDPAPVYQLYDDAATGRLPEQIMLIGGCPTVHDPSQTPSGRHASFMWQKAPYDLNGDARNWDAHKPHQLQALLNFWARYAPNMGGDNVLTAFANSPLDTERRYPSMGRGDLFHGWM</sequence>
<dbReference type="PANTHER" id="PTHR10668:SF103">
    <property type="entry name" value="PYRIDINE NUCLEOTIDE-DISULFIDE OXIDOREDUCTASE DOMAIN-CONTAINING PROTEIN 2"/>
    <property type="match status" value="1"/>
</dbReference>
<keyword evidence="2" id="KW-1185">Reference proteome</keyword>
<dbReference type="EMBL" id="JBHSQK010000049">
    <property type="protein sequence ID" value="MFC5950514.1"/>
    <property type="molecule type" value="Genomic_DNA"/>
</dbReference>
<reference evidence="2" key="1">
    <citation type="journal article" date="2019" name="Int. J. Syst. Evol. Microbiol.">
        <title>The Global Catalogue of Microorganisms (GCM) 10K type strain sequencing project: providing services to taxonomists for standard genome sequencing and annotation.</title>
        <authorList>
            <consortium name="The Broad Institute Genomics Platform"/>
            <consortium name="The Broad Institute Genome Sequencing Center for Infectious Disease"/>
            <person name="Wu L."/>
            <person name="Ma J."/>
        </authorList>
    </citation>
    <scope>NUCLEOTIDE SEQUENCE [LARGE SCALE GENOMIC DNA]</scope>
    <source>
        <strain evidence="2">CGMCC 4.7397</strain>
    </source>
</reference>
<name>A0ABW1ICQ5_9PSEU</name>
<proteinExistence type="predicted"/>
<dbReference type="SUPFAM" id="SSF51905">
    <property type="entry name" value="FAD/NAD(P)-binding domain"/>
    <property type="match status" value="1"/>
</dbReference>
<dbReference type="Proteomes" id="UP001596119">
    <property type="component" value="Unassembled WGS sequence"/>
</dbReference>
<organism evidence="1 2">
    <name type="scientific">Pseudonocardia lutea</name>
    <dbReference type="NCBI Taxonomy" id="2172015"/>
    <lineage>
        <taxon>Bacteria</taxon>
        <taxon>Bacillati</taxon>
        <taxon>Actinomycetota</taxon>
        <taxon>Actinomycetes</taxon>
        <taxon>Pseudonocardiales</taxon>
        <taxon>Pseudonocardiaceae</taxon>
        <taxon>Pseudonocardia</taxon>
    </lineage>
</organism>